<feature type="non-terminal residue" evidence="1">
    <location>
        <position position="119"/>
    </location>
</feature>
<gene>
    <name evidence="1" type="ORF">EAI_07696</name>
</gene>
<accession>E2BEV2</accession>
<organism evidence="2">
    <name type="scientific">Harpegnathos saltator</name>
    <name type="common">Jerdon's jumping ant</name>
    <dbReference type="NCBI Taxonomy" id="610380"/>
    <lineage>
        <taxon>Eukaryota</taxon>
        <taxon>Metazoa</taxon>
        <taxon>Ecdysozoa</taxon>
        <taxon>Arthropoda</taxon>
        <taxon>Hexapoda</taxon>
        <taxon>Insecta</taxon>
        <taxon>Pterygota</taxon>
        <taxon>Neoptera</taxon>
        <taxon>Endopterygota</taxon>
        <taxon>Hymenoptera</taxon>
        <taxon>Apocrita</taxon>
        <taxon>Aculeata</taxon>
        <taxon>Formicoidea</taxon>
        <taxon>Formicidae</taxon>
        <taxon>Ponerinae</taxon>
        <taxon>Ponerini</taxon>
        <taxon>Harpegnathos</taxon>
    </lineage>
</organism>
<evidence type="ECO:0000313" key="2">
    <source>
        <dbReference type="Proteomes" id="UP000008237"/>
    </source>
</evidence>
<evidence type="ECO:0000313" key="1">
    <source>
        <dbReference type="EMBL" id="EFN85778.1"/>
    </source>
</evidence>
<dbReference type="InParanoid" id="E2BEV2"/>
<dbReference type="PANTHER" id="PTHR46114:SF1">
    <property type="entry name" value="ZAD DOMAIN-CONTAINING PROTEIN"/>
    <property type="match status" value="1"/>
</dbReference>
<sequence length="119" mass="13885">DPVDDNSPKPVNQSALNDLVRDLGLSKENAELLGFRLKERYLLESETTFSWYRHREKEFIPFSMVDSLVFCNNVSDLMHFLGLKSYNANEWRRFIDFSRRNLKVVFLHNGGIYASIPIA</sequence>
<reference evidence="1 2" key="1">
    <citation type="journal article" date="2010" name="Science">
        <title>Genomic comparison of the ants Camponotus floridanus and Harpegnathos saltator.</title>
        <authorList>
            <person name="Bonasio R."/>
            <person name="Zhang G."/>
            <person name="Ye C."/>
            <person name="Mutti N.S."/>
            <person name="Fang X."/>
            <person name="Qin N."/>
            <person name="Donahue G."/>
            <person name="Yang P."/>
            <person name="Li Q."/>
            <person name="Li C."/>
            <person name="Zhang P."/>
            <person name="Huang Z."/>
            <person name="Berger S.L."/>
            <person name="Reinberg D."/>
            <person name="Wang J."/>
            <person name="Liebig J."/>
        </authorList>
    </citation>
    <scope>NUCLEOTIDE SEQUENCE [LARGE SCALE GENOMIC DNA]</scope>
    <source>
        <strain evidence="1 2">R22 G/1</strain>
    </source>
</reference>
<keyword evidence="2" id="KW-1185">Reference proteome</keyword>
<dbReference type="AlphaFoldDB" id="E2BEV2"/>
<protein>
    <submittedName>
        <fullName evidence="1">Uncharacterized protein</fullName>
    </submittedName>
</protein>
<dbReference type="Proteomes" id="UP000008237">
    <property type="component" value="Unassembled WGS sequence"/>
</dbReference>
<proteinExistence type="predicted"/>
<dbReference type="PANTHER" id="PTHR46114">
    <property type="entry name" value="APPLE DOMAIN-CONTAINING PROTEIN"/>
    <property type="match status" value="1"/>
</dbReference>
<dbReference type="EMBL" id="GL447874">
    <property type="protein sequence ID" value="EFN85778.1"/>
    <property type="molecule type" value="Genomic_DNA"/>
</dbReference>
<feature type="non-terminal residue" evidence="1">
    <location>
        <position position="1"/>
    </location>
</feature>
<name>E2BEV2_HARSA</name>
<dbReference type="OrthoDB" id="7549893at2759"/>